<dbReference type="Gene3D" id="3.40.50.620">
    <property type="entry name" value="HUPs"/>
    <property type="match status" value="2"/>
</dbReference>
<keyword evidence="5 8" id="KW-0067">ATP-binding</keyword>
<dbReference type="EC" id="6.3.5.4" evidence="3"/>
<dbReference type="PANTHER" id="PTHR43284">
    <property type="entry name" value="ASPARAGINE SYNTHETASE (GLUTAMINE-HYDROLYZING)"/>
    <property type="match status" value="1"/>
</dbReference>
<dbReference type="SUPFAM" id="SSF52402">
    <property type="entry name" value="Adenine nucleotide alpha hydrolases-like"/>
    <property type="match status" value="1"/>
</dbReference>
<protein>
    <recommendedName>
        <fullName evidence="3">asparagine synthase (glutamine-hydrolyzing)</fullName>
        <ecNumber evidence="3">6.3.5.4</ecNumber>
    </recommendedName>
</protein>
<dbReference type="GO" id="GO:0006529">
    <property type="term" value="P:asparagine biosynthetic process"/>
    <property type="evidence" value="ECO:0007669"/>
    <property type="project" value="InterPro"/>
</dbReference>
<dbReference type="InterPro" id="IPR051786">
    <property type="entry name" value="ASN_synthetase/amidase"/>
</dbReference>
<dbReference type="GO" id="GO:0004066">
    <property type="term" value="F:asparagine synthase (glutamine-hydrolyzing) activity"/>
    <property type="evidence" value="ECO:0007669"/>
    <property type="project" value="UniProtKB-EC"/>
</dbReference>
<keyword evidence="6" id="KW-0315">Glutamine amidotransferase</keyword>
<comment type="similarity">
    <text evidence="2">Belongs to the asparagine synthetase family.</text>
</comment>
<dbReference type="PROSITE" id="PS51278">
    <property type="entry name" value="GATASE_TYPE_2"/>
    <property type="match status" value="1"/>
</dbReference>
<feature type="binding site" evidence="8">
    <location>
        <position position="315"/>
    </location>
    <ligand>
        <name>ATP</name>
        <dbReference type="ChEBI" id="CHEBI:30616"/>
    </ligand>
</feature>
<dbReference type="InterPro" id="IPR001962">
    <property type="entry name" value="Asn_synthase"/>
</dbReference>
<dbReference type="CDD" id="cd00712">
    <property type="entry name" value="AsnB"/>
    <property type="match status" value="1"/>
</dbReference>
<dbReference type="Pfam" id="PF13537">
    <property type="entry name" value="GATase_7"/>
    <property type="match status" value="1"/>
</dbReference>
<evidence type="ECO:0000256" key="5">
    <source>
        <dbReference type="ARBA" id="ARBA00022840"/>
    </source>
</evidence>
<evidence type="ECO:0000256" key="7">
    <source>
        <dbReference type="ARBA" id="ARBA00048741"/>
    </source>
</evidence>
<dbReference type="CDD" id="cd01991">
    <property type="entry name" value="Asn_synthase_B_C"/>
    <property type="match status" value="1"/>
</dbReference>
<dbReference type="Gene3D" id="3.60.20.10">
    <property type="entry name" value="Glutamine Phosphoribosylpyrophosphate, subunit 1, domain 1"/>
    <property type="match status" value="1"/>
</dbReference>
<comment type="catalytic activity">
    <reaction evidence="7">
        <text>L-aspartate + L-glutamine + ATP + H2O = L-asparagine + L-glutamate + AMP + diphosphate + H(+)</text>
        <dbReference type="Rhea" id="RHEA:12228"/>
        <dbReference type="ChEBI" id="CHEBI:15377"/>
        <dbReference type="ChEBI" id="CHEBI:15378"/>
        <dbReference type="ChEBI" id="CHEBI:29985"/>
        <dbReference type="ChEBI" id="CHEBI:29991"/>
        <dbReference type="ChEBI" id="CHEBI:30616"/>
        <dbReference type="ChEBI" id="CHEBI:33019"/>
        <dbReference type="ChEBI" id="CHEBI:58048"/>
        <dbReference type="ChEBI" id="CHEBI:58359"/>
        <dbReference type="ChEBI" id="CHEBI:456215"/>
        <dbReference type="EC" id="6.3.5.4"/>
    </reaction>
</comment>
<dbReference type="NCBIfam" id="TIGR01536">
    <property type="entry name" value="asn_synth_AEB"/>
    <property type="match status" value="1"/>
</dbReference>
<keyword evidence="4 8" id="KW-0547">Nucleotide-binding</keyword>
<evidence type="ECO:0000256" key="4">
    <source>
        <dbReference type="ARBA" id="ARBA00022741"/>
    </source>
</evidence>
<dbReference type="PIRSF" id="PIRSF001589">
    <property type="entry name" value="Asn_synthetase_glu-h"/>
    <property type="match status" value="1"/>
</dbReference>
<accession>A0A2W5F490</accession>
<organism evidence="10 11">
    <name type="scientific">Pseudopedobacter saltans</name>
    <dbReference type="NCBI Taxonomy" id="151895"/>
    <lineage>
        <taxon>Bacteria</taxon>
        <taxon>Pseudomonadati</taxon>
        <taxon>Bacteroidota</taxon>
        <taxon>Sphingobacteriia</taxon>
        <taxon>Sphingobacteriales</taxon>
        <taxon>Sphingobacteriaceae</taxon>
        <taxon>Pseudopedobacter</taxon>
    </lineage>
</organism>
<feature type="domain" description="Glutamine amidotransferase type-2" evidence="9">
    <location>
        <begin position="2"/>
        <end position="240"/>
    </location>
</feature>
<comment type="caution">
    <text evidence="10">The sequence shown here is derived from an EMBL/GenBank/DDBJ whole genome shotgun (WGS) entry which is preliminary data.</text>
</comment>
<sequence>MCGFSGIYLPIRLNAERITASLQKIKHRGKDDTVIAFSNTGSTPNYYACSFSSEETKQKLPFLQGAETADLWFGFNRLSIVDTSVHGMQPFYDKHRNCSFMVNGEIYNYKELRKTFLPNENFQSNSDSEVAFKLYLKLGDDFVHHLRGMFSIVVLDHTSNTISAWRDFFGLKPFFYTVLEDAFIFSSEINGIFATKLIKPKIKPENLAQQLYLGTSASPNTIWENIKSVPPASKFTIKLDNLSIKIASYWSLQYDPKNTIIQEQEFLQDLTDISQLYLISDPEIPKGIMISGGLDSGTLAHIYKNQSSHLMGSTIYDSVSSELPFARLNAECAHIELEEYEVPGKVSIETILDFCMAEEEPNEMPEATYFLTKALLGKRKVLFNALGPDELFYGYKYHWHAKMLSKFPKALLSFLAKITSGSKHRKLSEIHQYGVAALPFIQRSDISWQEIKELFGYDNSKDWQHPIDFILNQAKTRFSDFDRLPVLKQISFLDFHYYISSYHSFRADRPAMLNNIEIRFPFLDHHFVQKYFNLSNTDEGLHKNHNKPFFRKQIKGLLHPDVLNMPKKGFTMPLDSWVQELNMQSFTEKLKTHFDPVLLRDFATTPKRKWQMISLSTILSNHCSII</sequence>
<dbReference type="PANTHER" id="PTHR43284:SF1">
    <property type="entry name" value="ASPARAGINE SYNTHETASE"/>
    <property type="match status" value="1"/>
</dbReference>
<evidence type="ECO:0000313" key="11">
    <source>
        <dbReference type="Proteomes" id="UP000249645"/>
    </source>
</evidence>
<evidence type="ECO:0000256" key="3">
    <source>
        <dbReference type="ARBA" id="ARBA00012737"/>
    </source>
</evidence>
<dbReference type="InterPro" id="IPR014729">
    <property type="entry name" value="Rossmann-like_a/b/a_fold"/>
</dbReference>
<dbReference type="GO" id="GO:0005524">
    <property type="term" value="F:ATP binding"/>
    <property type="evidence" value="ECO:0007669"/>
    <property type="project" value="UniProtKB-KW"/>
</dbReference>
<reference evidence="10 11" key="1">
    <citation type="submission" date="2017-11" db="EMBL/GenBank/DDBJ databases">
        <title>Infants hospitalized years apart are colonized by the same room-sourced microbial strains.</title>
        <authorList>
            <person name="Brooks B."/>
            <person name="Olm M.R."/>
            <person name="Firek B.A."/>
            <person name="Baker R."/>
            <person name="Thomas B.C."/>
            <person name="Morowitz M.J."/>
            <person name="Banfield J.F."/>
        </authorList>
    </citation>
    <scope>NUCLEOTIDE SEQUENCE [LARGE SCALE GENOMIC DNA]</scope>
    <source>
        <strain evidence="10">S2_009_000_R2_76</strain>
    </source>
</reference>
<evidence type="ECO:0000313" key="10">
    <source>
        <dbReference type="EMBL" id="PZP48657.1"/>
    </source>
</evidence>
<dbReference type="Proteomes" id="UP000249645">
    <property type="component" value="Unassembled WGS sequence"/>
</dbReference>
<feature type="binding site" evidence="8">
    <location>
        <position position="127"/>
    </location>
    <ligand>
        <name>L-glutamine</name>
        <dbReference type="ChEBI" id="CHEBI:58359"/>
    </ligand>
</feature>
<dbReference type="InterPro" id="IPR006426">
    <property type="entry name" value="Asn_synth_AEB"/>
</dbReference>
<evidence type="ECO:0000256" key="1">
    <source>
        <dbReference type="ARBA" id="ARBA00005187"/>
    </source>
</evidence>
<dbReference type="SUPFAM" id="SSF56235">
    <property type="entry name" value="N-terminal nucleophile aminohydrolases (Ntn hydrolases)"/>
    <property type="match status" value="1"/>
</dbReference>
<evidence type="ECO:0000256" key="2">
    <source>
        <dbReference type="ARBA" id="ARBA00005752"/>
    </source>
</evidence>
<dbReference type="Pfam" id="PF00733">
    <property type="entry name" value="Asn_synthase"/>
    <property type="match status" value="1"/>
</dbReference>
<evidence type="ECO:0000256" key="8">
    <source>
        <dbReference type="PIRSR" id="PIRSR001589-2"/>
    </source>
</evidence>
<evidence type="ECO:0000259" key="9">
    <source>
        <dbReference type="PROSITE" id="PS51278"/>
    </source>
</evidence>
<dbReference type="InterPro" id="IPR017932">
    <property type="entry name" value="GATase_2_dom"/>
</dbReference>
<comment type="pathway">
    <text evidence="1">Amino-acid biosynthesis; L-asparagine biosynthesis; L-asparagine from L-aspartate (L-Gln route): step 1/1.</text>
</comment>
<name>A0A2W5F490_9SPHI</name>
<dbReference type="EMBL" id="QFOI01000154">
    <property type="protein sequence ID" value="PZP48657.1"/>
    <property type="molecule type" value="Genomic_DNA"/>
</dbReference>
<dbReference type="AlphaFoldDB" id="A0A2W5F490"/>
<proteinExistence type="inferred from homology"/>
<gene>
    <name evidence="10" type="primary">asnB</name>
    <name evidence="10" type="ORF">DI598_09680</name>
</gene>
<dbReference type="InterPro" id="IPR029055">
    <property type="entry name" value="Ntn_hydrolases_N"/>
</dbReference>
<dbReference type="InterPro" id="IPR033738">
    <property type="entry name" value="AsnB_N"/>
</dbReference>
<evidence type="ECO:0000256" key="6">
    <source>
        <dbReference type="ARBA" id="ARBA00022962"/>
    </source>
</evidence>